<dbReference type="Gene3D" id="3.30.40.10">
    <property type="entry name" value="Zinc/RING finger domain, C3HC4 (zinc finger)"/>
    <property type="match status" value="1"/>
</dbReference>
<dbReference type="CDD" id="cd16626">
    <property type="entry name" value="RING-HC_RBR_HHARI"/>
    <property type="match status" value="1"/>
</dbReference>
<dbReference type="PANTHER" id="PTHR11685">
    <property type="entry name" value="RBR FAMILY RING FINGER AND IBR DOMAIN-CONTAINING"/>
    <property type="match status" value="1"/>
</dbReference>
<dbReference type="GO" id="GO:0016567">
    <property type="term" value="P:protein ubiquitination"/>
    <property type="evidence" value="ECO:0007669"/>
    <property type="project" value="InterPro"/>
</dbReference>
<dbReference type="CDD" id="cd20356">
    <property type="entry name" value="Rcat_RBR_HHARI-like"/>
    <property type="match status" value="1"/>
</dbReference>
<dbReference type="Pfam" id="PF21235">
    <property type="entry name" value="UBA_ARI1"/>
    <property type="match status" value="1"/>
</dbReference>
<organism evidence="14 15">
    <name type="scientific">Nasonia vitripennis</name>
    <name type="common">Parasitic wasp</name>
    <dbReference type="NCBI Taxonomy" id="7425"/>
    <lineage>
        <taxon>Eukaryota</taxon>
        <taxon>Metazoa</taxon>
        <taxon>Ecdysozoa</taxon>
        <taxon>Arthropoda</taxon>
        <taxon>Hexapoda</taxon>
        <taxon>Insecta</taxon>
        <taxon>Pterygota</taxon>
        <taxon>Neoptera</taxon>
        <taxon>Endopterygota</taxon>
        <taxon>Hymenoptera</taxon>
        <taxon>Apocrita</taxon>
        <taxon>Proctotrupomorpha</taxon>
        <taxon>Chalcidoidea</taxon>
        <taxon>Pteromalidae</taxon>
        <taxon>Pteromalinae</taxon>
        <taxon>Nasonia</taxon>
    </lineage>
</organism>
<dbReference type="InterPro" id="IPR044066">
    <property type="entry name" value="TRIAD_supradom"/>
</dbReference>
<keyword evidence="15" id="KW-1185">Reference proteome</keyword>
<sequence length="503" mass="58507">MDSEDDSCYDDIDSGNESSGDELESTVNPQEKAMDVDEYKFEVLSTEQIVQHMADTIKEVNTVVEIPATTTRILLNHFSWDKEKLMERFYDGDQEKLFEEARVVNPFRKGSAINRSLPNSLSLKCNLANETEECGVCYLTLPSHMMSGLECGHRFCTDCWREYLHTKIMKEGVGQTIPCAAHDCDILVDDASVMRLVEDSAVKLKYQHLITNNFVECNRLLKWCRSPNCNNAIKVLYVETKPVTCKCNHTFCFNCGENWHDPVQCDILRKWIKKCNDDSETSNWIMANTKECRKCKAIIEKNGGCNHMICKNKSCRAEFCWICLGPWKTHSTSSYCNRYEEEDGKEAKTAREKSHKALQKYLFYSNRYANHLQSLNLENNLYKSVKTKMQEMQERNVSWIEVQFLKTAVDVLCSCRQTLMYSYVFAFYVKKNNQSAIFEDNQQDLESATEILSGYLERDIAGEDLVDIKQKVQDKYRYCNSRRKVLVEHVQEGRDKDWWEIVH</sequence>
<reference evidence="14" key="1">
    <citation type="submission" date="2021-01" db="UniProtKB">
        <authorList>
            <consortium name="EnsemblMetazoa"/>
        </authorList>
    </citation>
    <scope>IDENTIFICATION</scope>
</reference>
<evidence type="ECO:0000259" key="12">
    <source>
        <dbReference type="PROSITE" id="PS50089"/>
    </source>
</evidence>
<evidence type="ECO:0000256" key="6">
    <source>
        <dbReference type="ARBA" id="ARBA00022737"/>
    </source>
</evidence>
<dbReference type="GeneID" id="100122914"/>
<dbReference type="Gene3D" id="1.20.120.1750">
    <property type="match status" value="1"/>
</dbReference>
<dbReference type="Pfam" id="PF19422">
    <property type="entry name" value="Ariadne"/>
    <property type="match status" value="1"/>
</dbReference>
<dbReference type="KEGG" id="nvi:100122914"/>
<accession>A0A7M7QYR2</accession>
<dbReference type="OrthoDB" id="10009520at2759"/>
<evidence type="ECO:0000256" key="4">
    <source>
        <dbReference type="ARBA" id="ARBA00022679"/>
    </source>
</evidence>
<dbReference type="FunFam" id="3.30.40.10:FF:000019">
    <property type="entry name" value="RBR-type E3 ubiquitin transferase"/>
    <property type="match status" value="1"/>
</dbReference>
<proteinExistence type="inferred from homology"/>
<keyword evidence="8" id="KW-0833">Ubl conjugation pathway</keyword>
<dbReference type="PROSITE" id="PS51873">
    <property type="entry name" value="TRIAD"/>
    <property type="match status" value="1"/>
</dbReference>
<evidence type="ECO:0000313" key="15">
    <source>
        <dbReference type="Proteomes" id="UP000002358"/>
    </source>
</evidence>
<evidence type="ECO:0000256" key="10">
    <source>
        <dbReference type="PROSITE-ProRule" id="PRU00175"/>
    </source>
</evidence>
<protein>
    <recommendedName>
        <fullName evidence="3">RBR-type E3 ubiquitin transferase</fullName>
        <ecNumber evidence="3">2.3.2.31</ecNumber>
    </recommendedName>
</protein>
<evidence type="ECO:0000256" key="9">
    <source>
        <dbReference type="ARBA" id="ARBA00022833"/>
    </source>
</evidence>
<keyword evidence="9" id="KW-0862">Zinc</keyword>
<feature type="domain" description="RING-type" evidence="13">
    <location>
        <begin position="130"/>
        <end position="340"/>
    </location>
</feature>
<dbReference type="InterPro" id="IPR031127">
    <property type="entry name" value="E3_UB_ligase_RBR"/>
</dbReference>
<evidence type="ECO:0000256" key="11">
    <source>
        <dbReference type="SAM" id="MobiDB-lite"/>
    </source>
</evidence>
<feature type="region of interest" description="Disordered" evidence="11">
    <location>
        <begin position="1"/>
        <end position="32"/>
    </location>
</feature>
<dbReference type="Pfam" id="PF01485">
    <property type="entry name" value="IBR"/>
    <property type="match status" value="1"/>
</dbReference>
<dbReference type="FunFam" id="1.20.120.1750:FF:000002">
    <property type="entry name" value="RBR-type E3 ubiquitin transferase"/>
    <property type="match status" value="1"/>
</dbReference>
<dbReference type="InterPro" id="IPR001841">
    <property type="entry name" value="Znf_RING"/>
</dbReference>
<comment type="catalytic activity">
    <reaction evidence="1">
        <text>[E2 ubiquitin-conjugating enzyme]-S-ubiquitinyl-L-cysteine + [acceptor protein]-L-lysine = [E2 ubiquitin-conjugating enzyme]-L-cysteine + [acceptor protein]-N(6)-ubiquitinyl-L-lysine.</text>
        <dbReference type="EC" id="2.3.2.31"/>
    </reaction>
</comment>
<dbReference type="Pfam" id="PF22191">
    <property type="entry name" value="IBR_1"/>
    <property type="match status" value="1"/>
</dbReference>
<keyword evidence="6" id="KW-0677">Repeat</keyword>
<dbReference type="GO" id="GO:0061630">
    <property type="term" value="F:ubiquitin protein ligase activity"/>
    <property type="evidence" value="ECO:0007669"/>
    <property type="project" value="UniProtKB-EC"/>
</dbReference>
<evidence type="ECO:0000256" key="8">
    <source>
        <dbReference type="ARBA" id="ARBA00022786"/>
    </source>
</evidence>
<name>A0A7M7QYR2_NASVI</name>
<dbReference type="InterPro" id="IPR013083">
    <property type="entry name" value="Znf_RING/FYVE/PHD"/>
</dbReference>
<dbReference type="CDD" id="cd20343">
    <property type="entry name" value="BRcat_RBR_HHARI-like"/>
    <property type="match status" value="1"/>
</dbReference>
<keyword evidence="4" id="KW-0808">Transferase</keyword>
<evidence type="ECO:0000313" key="14">
    <source>
        <dbReference type="EnsemblMetazoa" id="XP_032456534"/>
    </source>
</evidence>
<evidence type="ECO:0000256" key="5">
    <source>
        <dbReference type="ARBA" id="ARBA00022723"/>
    </source>
</evidence>
<evidence type="ECO:0000256" key="1">
    <source>
        <dbReference type="ARBA" id="ARBA00001798"/>
    </source>
</evidence>
<dbReference type="FunCoup" id="A0A7M7QYR2">
    <property type="interactions" value="2476"/>
</dbReference>
<evidence type="ECO:0000256" key="2">
    <source>
        <dbReference type="ARBA" id="ARBA00005884"/>
    </source>
</evidence>
<evidence type="ECO:0000256" key="7">
    <source>
        <dbReference type="ARBA" id="ARBA00022771"/>
    </source>
</evidence>
<dbReference type="AlphaFoldDB" id="A0A7M7QYR2"/>
<dbReference type="RefSeq" id="XP_032456534.1">
    <property type="nucleotide sequence ID" value="XM_032600643.1"/>
</dbReference>
<dbReference type="InParanoid" id="A0A7M7QYR2"/>
<dbReference type="SUPFAM" id="SSF57850">
    <property type="entry name" value="RING/U-box"/>
    <property type="match status" value="3"/>
</dbReference>
<dbReference type="InterPro" id="IPR002867">
    <property type="entry name" value="IBR_dom"/>
</dbReference>
<dbReference type="PROSITE" id="PS50089">
    <property type="entry name" value="ZF_RING_2"/>
    <property type="match status" value="1"/>
</dbReference>
<evidence type="ECO:0000259" key="13">
    <source>
        <dbReference type="PROSITE" id="PS51873"/>
    </source>
</evidence>
<feature type="domain" description="RING-type" evidence="12">
    <location>
        <begin position="134"/>
        <end position="183"/>
    </location>
</feature>
<dbReference type="EnsemblMetazoa" id="XM_032600643">
    <property type="protein sequence ID" value="XP_032456534"/>
    <property type="gene ID" value="LOC100122914"/>
</dbReference>
<dbReference type="GO" id="GO:0008270">
    <property type="term" value="F:zinc ion binding"/>
    <property type="evidence" value="ECO:0007669"/>
    <property type="project" value="UniProtKB-KW"/>
</dbReference>
<dbReference type="EC" id="2.3.2.31" evidence="3"/>
<feature type="compositionally biased region" description="Acidic residues" evidence="11">
    <location>
        <begin position="1"/>
        <end position="24"/>
    </location>
</feature>
<keyword evidence="7 10" id="KW-0863">Zinc-finger</keyword>
<evidence type="ECO:0000256" key="3">
    <source>
        <dbReference type="ARBA" id="ARBA00012251"/>
    </source>
</evidence>
<keyword evidence="5" id="KW-0479">Metal-binding</keyword>
<dbReference type="SMR" id="A0A7M7QYR2"/>
<dbReference type="InterPro" id="IPR048962">
    <property type="entry name" value="ARIH1-like_UBL"/>
</dbReference>
<comment type="similarity">
    <text evidence="2">Belongs to the RBR family. Ariadne subfamily.</text>
</comment>
<dbReference type="InterPro" id="IPR045840">
    <property type="entry name" value="Ariadne"/>
</dbReference>
<dbReference type="SMART" id="SM00647">
    <property type="entry name" value="IBR"/>
    <property type="match status" value="2"/>
</dbReference>
<dbReference type="Proteomes" id="UP000002358">
    <property type="component" value="Chromosome 5"/>
</dbReference>